<feature type="domain" description="Immunoglobulin" evidence="1">
    <location>
        <begin position="1601"/>
        <end position="1677"/>
    </location>
</feature>
<feature type="domain" description="Immunoglobulin" evidence="1">
    <location>
        <begin position="92"/>
        <end position="168"/>
    </location>
</feature>
<feature type="domain" description="Immunoglobulin" evidence="1">
    <location>
        <begin position="2504"/>
        <end position="2580"/>
    </location>
</feature>
<dbReference type="Gene3D" id="2.60.40.10">
    <property type="entry name" value="Immunoglobulins"/>
    <property type="match status" value="21"/>
</dbReference>
<dbReference type="EMBL" id="JAMWYS010000003">
    <property type="protein sequence ID" value="MCO4291507.1"/>
    <property type="molecule type" value="Genomic_DNA"/>
</dbReference>
<gene>
    <name evidence="2" type="ORF">NF867_01350</name>
</gene>
<dbReference type="SMART" id="SM00409">
    <property type="entry name" value="IG"/>
    <property type="match status" value="16"/>
</dbReference>
<proteinExistence type="predicted"/>
<feature type="domain" description="Immunoglobulin" evidence="1">
    <location>
        <begin position="3413"/>
        <end position="3489"/>
    </location>
</feature>
<keyword evidence="3" id="KW-1185">Reference proteome</keyword>
<dbReference type="Gene3D" id="2.60.40.3440">
    <property type="match status" value="2"/>
</dbReference>
<feature type="domain" description="Immunoglobulin" evidence="1">
    <location>
        <begin position="392"/>
        <end position="468"/>
    </location>
</feature>
<feature type="domain" description="Immunoglobulin" evidence="1">
    <location>
        <begin position="5390"/>
        <end position="5466"/>
    </location>
</feature>
<name>A0A9X2EYX5_9SPHI</name>
<dbReference type="NCBIfam" id="TIGR01451">
    <property type="entry name" value="B_ant_repeat"/>
    <property type="match status" value="1"/>
</dbReference>
<feature type="domain" description="Immunoglobulin" evidence="1">
    <location>
        <begin position="2654"/>
        <end position="2730"/>
    </location>
</feature>
<evidence type="ECO:0000259" key="1">
    <source>
        <dbReference type="SMART" id="SM00409"/>
    </source>
</evidence>
<feature type="domain" description="Immunoglobulin" evidence="1">
    <location>
        <begin position="1301"/>
        <end position="1377"/>
    </location>
</feature>
<dbReference type="Pfam" id="PF13573">
    <property type="entry name" value="SprB"/>
    <property type="match status" value="86"/>
</dbReference>
<dbReference type="InterPro" id="IPR013783">
    <property type="entry name" value="Ig-like_fold"/>
</dbReference>
<reference evidence="2" key="1">
    <citation type="submission" date="2022-06" db="EMBL/GenBank/DDBJ databases">
        <title>Solitalea sp. MAHUQ-68 isolated from rhizospheric soil.</title>
        <authorList>
            <person name="Huq M.A."/>
        </authorList>
    </citation>
    <scope>NUCLEOTIDE SEQUENCE</scope>
    <source>
        <strain evidence="2">MAHUQ-68</strain>
    </source>
</reference>
<sequence>MTDGNNCQASASVTLTEPLAITLIETHTDPACNQASGAIDVTVTGGTAPYSYSWSSGEQAEDLTNKASGTYTLTVTDANNCSQSIIVNLNDLNGPQVTVDNQTNVSCNGASDGAIQVSVSGGTAPYTYSWSSGQSIEDLSALPAGTYTLTVTDANNCQATASVTLTAPAVLSLSEVHTDATCTLSNGAINVSVSGGTAPYSYSWNSGEATEDLANKASGTYTLTVTDANNCSQSITVNLNDLNGPQLTVDNQTDISCNGASDGAIQVSVSGGTAPYTYSWSSGQSVEDLSALPAGTYTLTVTDANSCQATASVSLTAPAVLSLSEVHTDATCALSNGAINVSVSGGTAPYIYSWNSGESTEDLIAKASGTYTLTVTDANNCLQSITVNLNDLSGPSVTVDNHTNISCNGASDGAIQVSVSGGTTPYTYSWSSGQSIEDLSALPAGTYTLTVTDANNCQATASVTLTAPAVLSLSEVHTDATCALSNGAINISVSGGTAPYSYSWNSGEATEDLANKASGTYTLTVTDANSCSQSITVTLNDLNGPIITVDNQTNVTCNGSTTGAIDITAAGVGPLNYSWSGPNGFSSSVADLTGLESGTYNLTVTDINNCSASVSVIITEPQTLTLTEIHNDATCSQSTGSINVNVTGGKAPYVYSWNNGKSTESISSEPPGSYVLTVTDANNCSQSISITLNNVTGPLITVDNQTNLTCNGGTDGAIQVSVTGGTAPFTYSWSGGQTTEDISNLTAGTYTLTVTDANNCQATASVSLTEPLAIVLSETHINPVCGLATGAIDITVTNGVAPYSYSWSSGQTTEDLALIPSGTYTLTVTDANNCIQSITVNVNDLLGPLVTVSSQTNISCNGATDGAIQVNASGIGSLSYSWSGPNGFSASTEDLSALAGGTYTLTVTDVNNCQSNVTIFLTEPPVLRLSEVHTDEACGQSNGAVNIIVTGGTAPYSYSWSSGESTEDLANKASGTYTLTVTDANNCSQDITVVLNDLSGPSITVNNQTDISCNGASDGAIQVTANGIGTLAYSWSGPNGFTATTEDLTNLVAGTYTLTVTDANNCQATASVTLTEPSVLSLSEVHTDATCALSNGAINVSVSGGTAPYTYSWNSGEATEDLTNKASGSYTLTVTDANNCTQSITVNLNDLNGPQVTVDNQTNIGCNGSSDGAIQVSVSGGTAPYTYSWSSGQSIEDLSALPAGTYTLTVTDANNCQATASVTLTAPAVLSLSEVHTDASCGLSNGSINVTVAGGTSPYSYSWNSGESTEDLANKASGTYTLTVTDANNCTQSITVNLNDLNGPQVTVDNQTNVSCNGASDGAIQVSVSGGTTPYTYSWSSGQNIEDLSALPAGTYTLTVTDANNCQATASVTLTAPAVLSLSEVHTDASCSLSNGAINVSVSGGTAPYIYSWNSGEATEDLTNKASGTYTLTVTDANNCSESITVNLNDLNGPQVTVDNQTNISCNGASDGAIQVSVSGGTAPYTYSWSSGQTIEDISALPAGTYTLTVTDANNCQATASVTLTEPAVLSLSEVHTDATCALLNGAINVSVSGGTAPYTYSWNSGEATEDLTTKAAGSYTLTVTDANNCSESITVNLNDLNGPQVTVDNQTNVSCNGASDGAIQVSVSGGTAPYTYSWSSGQTIEDISALPAGTYTLTVTDANNCQATASVTLTEPSVLTLSEVHTDATCALSNGAINVSVSGGTAPYTYSWNSGESTEDLTAKAAGSYTLTVTDANNCSQSITVNLNDLSGPLVTVDNQTNVSCNGASDGAIQVSVSGGTAPYTYSWSSGQNIEDLSALPAGTYTLTVTDANNCQATASVTLTAPPVLSLSEIHTDASCGLSNGSINVTVAGGTSPYSYSWNSGESTQDLNNKASGSYSLTVTDVNNCSQTIIVSLSDQNGPQVTVDNQTNVSCNGASDGAIQVSVSGGIAPYTYSWSSGQSIEDLSALPAGTYTLTVTDGNNCQSSASVTLTEPSAISLTETHTDPACNQSTGAVDVSVVGGTAPYSYSWSSGEATEDLANKAAGSYTLTVTDANNCSQSITVNLNDLNGPQLTVDNQTNVSCNGASDGAIQVSISGGTAPYTYNWSSGQSIEDLSALPVGTYTLTVSDANNCQASASVTLTEPLAITLSETHTDPACNQSTGTIDVSVVGGTAPYSYSWSSGEATEDLTAKAAGSYTLTVTDANNCSQSITVTLNDLNGPQVTVDNQTNVSCNGASDGAIQVSVSGGTAPYTYSWSSGQSIEDLSALPAGTYTLTVTDANNCQASASVTLTEPLAITLSETHTDPACNQASGAIDVTVTGGTAPYSYSWSSGEATEDLTNKASGSYTLTVTDANNCSQSITVNLNDLNGPQVTVDNQTNVSCNGALDGAINVSASGTGTLTYSWSGPNGFSAQADDLTNLAGGTYTLTVTDANNCQASASVTLSEPSAISLSETHTDPACNQATGAIDVSIVGGTAPYTYSWDSGEATEDLTNKAAGSYTLTVTDANNCSQSITVTLNDLNGPQVTVDNQTNVSCNGASDGAIQVSVSGGTAPYTYSWSSGQSIEDLSALPAGTYTLTVTDANNCQASASVTLTEPLAITLSETHTDLACNQASGAIDVTVTGGTAPYSYSWSSGEATEDLTNKASGSYTLTVTDANNCSQSITVNLNDLNGPQVTVDNQTNVSCNGASDGAIQVSVSGGTAPYTYSWSSGQSIEDLSALPAGTYTLTITDANNCQASASVTLTEPLAITLSETHTDPACNQSTGTIDVSVVGGTAPYSYSWSSGEATEDLTNKASGSYILTVTDANSCSQSITVTLNDLNGPQVTVDNQTNISCNGASDGAIQVSVSGGTAPYTYSWSSGQSIEDLSALPAGTYTLTVTDANNCQASASVTLTEPLAISLSETHTDPACNQATGAIDVSVVGGAAPYSYSWSSGEATEDLANKASGSYTLTVTDANSCSQSITVNLNDLNGPVITVDNQTNVSCNGAADGAINVTVTGTGALTYSWSGPNGFTATTEDLTTLAAGTYTLTVTDANNCQATVSVTLLEPLAITLSETHTDPACNQATGAIDVSVVGGTAPYSYSWSTGETTEDLTNKASGSYILTVTDANSCSQSITVTLNDLNGPQVTVDNQTNVSCNGAADGAINVIATGTGTLTYAWSGPNGFSSQADDLTNLAAGTYTLTVTDGNNCQASASVTLTEPLAISLSETHTDPACNQASGAIDVTVTGGTAPYSYSWSSGEQAEDLTNKASGSYTLTVTDANNCSQSIIVNLNDQNGPVITVDNQTNVSCNGSADGAINVSASGTGTLTYSWSGPNGFTATTEDLTTLAAGTYTLTVIDANNCQVTVSVTLLEPLAISLSETHTDPACNQATGAIDVSVVGGTAPYTYSWDSGEATEDLTNKASGSYTLTVTDANNCSQSITVNLNDLNGPQVTVDNQTNVSCNGASDGAIQVSVSGGTAPYTYSWSSGQNIEDLSALPAGTYTLTVTDANNCQATASVVLTEPSVLSLSEVHTDASCALSNGAINVSVSGGIAPYTYSWNSGEATEDLTNKASGSYTLTVTDANNCSQSITVNLNDLNGPQLTVDNQTNVTCNGSADGAINVTATGTGTLTYSWSGPNGFTTTTEDLSALPAGTYTLTVTDANNCQASASVTLTEPLAITLSETHTDPACNQTSGAIDVTVTVGTAPYSYSWSSGEATEDLANKASGSYTLTVTDANNCSESITVNLNDQNGPVITVDNQTNISCNGAGDGTINVTASGTGTLTYSWSGPNGFTATTEDLSALTAGTYTLTVTDGNNCQASASVTLTEPSAISLSETHTDPACNQATGAIDVSVVGGTAPYSYSWSSGEATEDLANKASGSYTLTVTDANNCSQTITVGLSDQNGPVITVDNQTNISCNGAADGVINITASGTGTLSYSWSGPNGFSAMTDDLANLAAGTYTLTVTDGNNCQASVSVTLSEPSAISLSETHTDPACNQATGAIDVSVVGGTAPYSYSWSSGEAAEDLTNKVSGSYTLTVTDANNCSESITVILNDLNGPQLTVNNQTNVSCNGASDGAIQVSVSGGTAPYIYSWSSGQSSEDLSALPAGTYTLTVTDGNNCQASASVTLTEPSAISLSETHTDPACNQATGAIDVSVVGGTAPYSYSWSSGEATEDLNNKASGSYTLTVTDANNCSQSITVILNDQNGPAITVDNQTNVSCNGAADGAINVTATGTGTLTYSWSGPNGFTATTEDLSALAAGTYTLTVTDGNNCQASASVTLSEPLVITLSEIHTDPACNQASGAIDVSVVGGTAPYSYSWSSGEATEDLTAKAAGSYILTVTDANNCSQSITVNLNDLNGPQLTVDNQTNISCNSAADGAINVTATGTGTLTYSWSGPNGFSATTEDLANLAAGTYTLTVTDGNNCQASASVTLSEPLAITLSEIHTDPACNQASGAIDVTVTGGSAPYSYSWSSGEATEDLTNKTSGSYTLTVTDANNCSESITVNLNDLNGPQLTVDNQTNVSCNGASDGAIQVSVSGGTAPYTYSWSSGQSIEDLSALPAGTYTLTVTDANNCQASASVTLTEPLAITLSETHTDPACNQSTGTIDVSVVGGTAPYSYLWNSGEATEDLTNKASGSYTLTVTDANNCSQSITVNLNDLNGPQVTVDNQTNVRCNGASDGAIQVSVSGGTAPYTYSWSSGQSVEDLSALPAGTYTLTVTDGNNCQSSASFTLTEPSAISLSETHTDPACNQASGAIDVTVTGGTAPYTYSWNSGESTQDLTNKASGSYTLTVTDANNCSQSITVNLNDQNGPVITVDNQTNVTCNGSADGAINVSASGTGTLTYSWSSPNAFTATTEDLSALAAGTYTLTVTDGNNCQASASVTLTEPSAISLSETHTDPTCNQTSGAIDVSVVGGTAPYSYSWSSGEATEDLTAKAAGSYILTVTDANNCSQSITVNLNDQNGPAITVDNQTNVSCNGAADGAINVTATGTGTLTYSWSGPNSFTATTEDLSALAAGTYTLTVTDGNNCQASASVTLTEPLAITLSETHTDPACNQATGAIDVSVVGGTAPFSYSWSSGEQAEDLNNKASGSYTLTVTDANNCSQSITVILNDQNGPAITVDNQTNVSCNGAADGAINVTATGTGTLTYSWSGPNGFTATTEDLSALAAGTYTLTVTDGNNCQASASVTLTEPSAISLSETHTDSACNQASGAIDVSVVGGTAPYSYSWSSGEATEDLTAKAAGSYILTVTDANNCSQSITVNLNDLNGPQLTVDNQTNISCNSAADGAINVTATGTGTLTYSWSGPNGFTATTEDLSALAVGTYTLTVTDGNNCQSSASVTLTEPSAISLSETHTDPACNQATGAIDVNVVGGTAPYTYSWNSGESTQDLTNKASGSYTLTVTDANNCSQSITVSLNDQSGLQVTVDNQVNISCNGSADGQIQVSVSGGTAPYLYSWSSGQTIEDLTNLPAGTYTLTVTDVNNCQATASVTLIEPQVITLSETHINPVCGLSTGAINITVAGGSSPYSYSWSTGQVTQDLALVPSGSYTLTVTDANNCSQSIIVNLNDLLGPSITVDNQKNVSCNGATDGAINVTSSGTGTLSYSWTGPNGFSAMTEDLANLAAGTYTLTVTDGNNCQASASVTLSEPLAIILSETHTDPACNQATGAIDVSVTGVTAPYSYSWSSGEATEDLTNKASGSYTLTVTDANNCSQSITVTLNDLNGPQLTVDNQTNVSCNGALDGAVNVSASGTGTLTYSWSGPNGFSATTEDLTSLAAGTYTLTVTDGNNCQSSASVTLTEPSVISLTETHTDPACNQATGAIDVTVTGGTAPYSYSWSSGEATEDLTTKASGSYTLTVTDANNCSQSITVNLNDLNGPQLTVDNQTNVSCNGASDGAIQVSVSGGTAPYTYSWSSGQFIEDLSALPAGTYTLTVTDANNCQASASVTMTEPLAISLSETHTDPACNQATGAIDVSVVGGTAPYSYSWSSGEATEDLTAKAAGSYILTVTDANNCSQTITVGLSDQNGPVITVDNQTNVSCNGAADGAINVTATGTSTLTYSWSGPNGFSAQAEDLSSLPAGTYTLTVTDGNNCQASASVTLTEPSVISLSETHTDPACNQATGAIDVNVVGGTAPYTYSWNSGESTQDLTNKASGSYTLTVTDANNCSQSITVSLNDQSGLQVIVDNQVNINCNGSADGEIQVSVSGGTAPYLYSWSSGQTIEDLTNLPAGTYTLTVTDVNNCQATASVTLIEPQVITLSETHINPVCGLSTGAINITVAGGSSPYSYSWSTGQVTQDLGLVPSGSYTLTVTDANNCSQSIIVNLNDLLGPSITVDNQKNVSCNGAADGAINVTSSGTGTLSYSWTGPNGFSAMTEDLANLAAGTYTLTVTDGNNCQASASVTLSEPLAIILSETHTDPACNQATGAIDVSVTGGTVPYIYSWNSGENIEDVSGKVSGVYTLTVTDANNCSQSLTISLSDLDGPVLSVVNQNNVTCNGALDGAIQITTSGGKAPYTYLWNTGQTSEDIFGISGGNYTLTVTDANGCKGTAAVVITEPSALTLAEVHANSTCTQSNGSIDIMVSGGTAPYVYNWSNGQTTEDLNNLPSGVYSITVRDANNCSADLTIVVNDENGPTVSIVKSDVSCFSKSDGVITINVTGGKAPFEYSIDGNTFNNRNIFNNLLSGNYNLVVRDANRCETQIATVIAEPSEVVISSTTTAAGCNGESKGAASVTVTGGTGRYTYNWSGPGGFAAVTKDITGVRAGDYVLTITDNGNCDYLFDITIAESGSLQVASAVTNSACNGAATGSIFLTVSGGRAPYTYKWSDGTTAANLQNLSPGVYQVIVTDANGCESTVDARVGVNEIYPIAENDQYSGLQNNTINGNVMINDFDTDGQIVSVDLISGVQNGTLTLNKTGAFQYEPTTNFSGADSFTYYVTDDCGLRDTATVAINVKFTNHAPIAVNDRYSTQKNEALIVSATNGAISNDSDEDGDPLTATIITQTKHGSVIFNADGSFIYTPDKDYVGMDTLTYTVSDGALTSNVATVVINVLEVKISEMDLAIKKTAETHPVVIDDIFSYTIVASNLSSITVNTILVKDVIPDGLEYVDASALKGAITYNASERRLEWNIDSLRAGEQLTLNLRVRVKEVGTFTNVATITAPGDDKNLSNNVSSVRKTVMGFIIPNAFSPNNDGINDLFVIKGIETMDSELIIYNRYGNEIIRKRNYQNDWDGSSLPSATYYYVVAVRDENNAIQKFAGAVTIVR</sequence>
<dbReference type="InterPro" id="IPR001434">
    <property type="entry name" value="OmcB-like_DUF11"/>
</dbReference>
<feature type="domain" description="Immunoglobulin" evidence="1">
    <location>
        <begin position="1901"/>
        <end position="1977"/>
    </location>
</feature>
<feature type="domain" description="Immunoglobulin" evidence="1">
    <location>
        <begin position="6149"/>
        <end position="6225"/>
    </location>
</feature>
<accession>A0A9X2EYX5</accession>
<dbReference type="Gene3D" id="2.60.40.740">
    <property type="match status" value="41"/>
</dbReference>
<dbReference type="InterPro" id="IPR026341">
    <property type="entry name" value="T9SS_type_B"/>
</dbReference>
<dbReference type="NCBIfam" id="TIGR04131">
    <property type="entry name" value="Bac_Flav_CTERM"/>
    <property type="match status" value="1"/>
</dbReference>
<dbReference type="Pfam" id="PF17963">
    <property type="entry name" value="Big_9"/>
    <property type="match status" value="2"/>
</dbReference>
<dbReference type="InterPro" id="IPR047589">
    <property type="entry name" value="DUF11_rpt"/>
</dbReference>
<feature type="domain" description="Immunoglobulin" evidence="1">
    <location>
        <begin position="1451"/>
        <end position="1527"/>
    </location>
</feature>
<evidence type="ECO:0000313" key="2">
    <source>
        <dbReference type="EMBL" id="MCO4291507.1"/>
    </source>
</evidence>
<dbReference type="NCBIfam" id="NF012211">
    <property type="entry name" value="tand_rpt_95"/>
    <property type="match status" value="2"/>
</dbReference>
<feature type="domain" description="Immunoglobulin" evidence="1">
    <location>
        <begin position="2804"/>
        <end position="2880"/>
    </location>
</feature>
<feature type="domain" description="Immunoglobulin" evidence="1">
    <location>
        <begin position="1151"/>
        <end position="1227"/>
    </location>
</feature>
<protein>
    <submittedName>
        <fullName evidence="2">Ig-like domain-containing protein</fullName>
    </submittedName>
</protein>
<dbReference type="InterPro" id="IPR025667">
    <property type="entry name" value="SprB_repeat"/>
</dbReference>
<organism evidence="2 3">
    <name type="scientific">Solitalea agri</name>
    <dbReference type="NCBI Taxonomy" id="2953739"/>
    <lineage>
        <taxon>Bacteria</taxon>
        <taxon>Pseudomonadati</taxon>
        <taxon>Bacteroidota</taxon>
        <taxon>Sphingobacteriia</taxon>
        <taxon>Sphingobacteriales</taxon>
        <taxon>Sphingobacteriaceae</taxon>
        <taxon>Solitalea</taxon>
    </lineage>
</organism>
<feature type="domain" description="Immunoglobulin" evidence="1">
    <location>
        <begin position="4778"/>
        <end position="4857"/>
    </location>
</feature>
<feature type="domain" description="Immunoglobulin" evidence="1">
    <location>
        <begin position="2201"/>
        <end position="2277"/>
    </location>
</feature>
<dbReference type="RefSeq" id="WP_252585738.1">
    <property type="nucleotide sequence ID" value="NZ_JAMWYS010000003.1"/>
</dbReference>
<dbReference type="Pfam" id="PF13585">
    <property type="entry name" value="CHU_C"/>
    <property type="match status" value="1"/>
</dbReference>
<comment type="caution">
    <text evidence="2">The sequence shown here is derived from an EMBL/GenBank/DDBJ whole genome shotgun (WGS) entry which is preliminary data.</text>
</comment>
<evidence type="ECO:0000313" key="3">
    <source>
        <dbReference type="Proteomes" id="UP001155182"/>
    </source>
</evidence>
<dbReference type="Pfam" id="PF01345">
    <property type="entry name" value="DUF11"/>
    <property type="match status" value="1"/>
</dbReference>
<dbReference type="InterPro" id="IPR003599">
    <property type="entry name" value="Ig_sub"/>
</dbReference>
<dbReference type="Gene3D" id="2.60.40.1170">
    <property type="entry name" value="Mu homology domain, subdomain B"/>
    <property type="match status" value="1"/>
</dbReference>
<dbReference type="Proteomes" id="UP001155182">
    <property type="component" value="Unassembled WGS sequence"/>
</dbReference>
<feature type="domain" description="Immunoglobulin" evidence="1">
    <location>
        <begin position="1751"/>
        <end position="1827"/>
    </location>
</feature>